<reference evidence="6" key="1">
    <citation type="submission" date="2020-02" db="EMBL/GenBank/DDBJ databases">
        <authorList>
            <person name="Meier V. D."/>
        </authorList>
    </citation>
    <scope>NUCLEOTIDE SEQUENCE</scope>
    <source>
        <strain evidence="6">AVDCRST_MAG07</strain>
    </source>
</reference>
<dbReference type="Pfam" id="PF08352">
    <property type="entry name" value="oligo_HPY"/>
    <property type="match status" value="1"/>
</dbReference>
<dbReference type="PROSITE" id="PS50893">
    <property type="entry name" value="ABC_TRANSPORTER_2"/>
    <property type="match status" value="1"/>
</dbReference>
<dbReference type="EMBL" id="CADCUB010000071">
    <property type="protein sequence ID" value="CAA9324322.1"/>
    <property type="molecule type" value="Genomic_DNA"/>
</dbReference>
<sequence>MTSPRTDAPVLEVTDLVKHFSTGSGFRSGSGVVRAVDGVSFTIGPGEILGLVGESGSGKSTVGRCVTRLVEPTSGSIKLLGTEISSLSRRAMRPLRRQVHIVFQDPYSSLNPRMTIGQIVAEPMRLHGTAKGAALDERVDEMLEKCGLRSELRDRFPHEMSGGQRQRVGLARALALEPSLVIADEPVSALDVSVQASILNLITDLQRDLGFSCLFITHDLSVVEYISDAIAVMYLGKIVERTSREKLFRDPQMPYTQSLLTAAPVPDPVAQRERTRVVLRGDLPSPLDPPSGCPFHTRCPVAVERCTVEVPPLVGVTEPDHLVACHLVDRETGAPDIAAAAAAQGAEAGAGLQTGARRPA</sequence>
<dbReference type="SMART" id="SM00382">
    <property type="entry name" value="AAA"/>
    <property type="match status" value="1"/>
</dbReference>
<dbReference type="InterPro" id="IPR050319">
    <property type="entry name" value="ABC_transp_ATP-bind"/>
</dbReference>
<dbReference type="InterPro" id="IPR017871">
    <property type="entry name" value="ABC_transporter-like_CS"/>
</dbReference>
<protein>
    <submittedName>
        <fullName evidence="6">Oligopeptide transport ATP-binding protein OppF</fullName>
    </submittedName>
</protein>
<comment type="similarity">
    <text evidence="1">Belongs to the ABC transporter superfamily.</text>
</comment>
<gene>
    <name evidence="6" type="ORF">AVDCRST_MAG07-1443</name>
</gene>
<evidence type="ECO:0000259" key="5">
    <source>
        <dbReference type="PROSITE" id="PS50893"/>
    </source>
</evidence>
<keyword evidence="4 6" id="KW-0067">ATP-binding</keyword>
<name>A0A6J4L525_9ACTN</name>
<evidence type="ECO:0000256" key="2">
    <source>
        <dbReference type="ARBA" id="ARBA00022448"/>
    </source>
</evidence>
<proteinExistence type="inferred from homology"/>
<dbReference type="PANTHER" id="PTHR43776:SF7">
    <property type="entry name" value="D,D-DIPEPTIDE TRANSPORT ATP-BINDING PROTEIN DDPF-RELATED"/>
    <property type="match status" value="1"/>
</dbReference>
<dbReference type="Pfam" id="PF00005">
    <property type="entry name" value="ABC_tran"/>
    <property type="match status" value="1"/>
</dbReference>
<keyword evidence="2" id="KW-0813">Transport</keyword>
<dbReference type="InterPro" id="IPR003593">
    <property type="entry name" value="AAA+_ATPase"/>
</dbReference>
<evidence type="ECO:0000313" key="6">
    <source>
        <dbReference type="EMBL" id="CAA9324322.1"/>
    </source>
</evidence>
<evidence type="ECO:0000256" key="1">
    <source>
        <dbReference type="ARBA" id="ARBA00005417"/>
    </source>
</evidence>
<organism evidence="6">
    <name type="scientific">uncultured Frankineae bacterium</name>
    <dbReference type="NCBI Taxonomy" id="437475"/>
    <lineage>
        <taxon>Bacteria</taxon>
        <taxon>Bacillati</taxon>
        <taxon>Actinomycetota</taxon>
        <taxon>Actinomycetes</taxon>
        <taxon>Frankiales</taxon>
        <taxon>environmental samples</taxon>
    </lineage>
</organism>
<accession>A0A6J4L525</accession>
<dbReference type="AlphaFoldDB" id="A0A6J4L525"/>
<feature type="domain" description="ABC transporter" evidence="5">
    <location>
        <begin position="11"/>
        <end position="260"/>
    </location>
</feature>
<dbReference type="PROSITE" id="PS00211">
    <property type="entry name" value="ABC_TRANSPORTER_1"/>
    <property type="match status" value="1"/>
</dbReference>
<dbReference type="GO" id="GO:0015833">
    <property type="term" value="P:peptide transport"/>
    <property type="evidence" value="ECO:0007669"/>
    <property type="project" value="InterPro"/>
</dbReference>
<keyword evidence="3" id="KW-0547">Nucleotide-binding</keyword>
<evidence type="ECO:0000256" key="3">
    <source>
        <dbReference type="ARBA" id="ARBA00022741"/>
    </source>
</evidence>
<dbReference type="NCBIfam" id="TIGR01727">
    <property type="entry name" value="oligo_HPY"/>
    <property type="match status" value="1"/>
</dbReference>
<dbReference type="SUPFAM" id="SSF52540">
    <property type="entry name" value="P-loop containing nucleoside triphosphate hydrolases"/>
    <property type="match status" value="1"/>
</dbReference>
<dbReference type="CDD" id="cd03257">
    <property type="entry name" value="ABC_NikE_OppD_transporters"/>
    <property type="match status" value="1"/>
</dbReference>
<dbReference type="InterPro" id="IPR003439">
    <property type="entry name" value="ABC_transporter-like_ATP-bd"/>
</dbReference>
<dbReference type="Gene3D" id="3.40.50.300">
    <property type="entry name" value="P-loop containing nucleotide triphosphate hydrolases"/>
    <property type="match status" value="1"/>
</dbReference>
<dbReference type="InterPro" id="IPR027417">
    <property type="entry name" value="P-loop_NTPase"/>
</dbReference>
<dbReference type="FunFam" id="3.40.50.300:FF:000016">
    <property type="entry name" value="Oligopeptide ABC transporter ATP-binding component"/>
    <property type="match status" value="1"/>
</dbReference>
<dbReference type="GO" id="GO:0005524">
    <property type="term" value="F:ATP binding"/>
    <property type="evidence" value="ECO:0007669"/>
    <property type="project" value="UniProtKB-KW"/>
</dbReference>
<evidence type="ECO:0000256" key="4">
    <source>
        <dbReference type="ARBA" id="ARBA00022840"/>
    </source>
</evidence>
<dbReference type="GO" id="GO:0055085">
    <property type="term" value="P:transmembrane transport"/>
    <property type="evidence" value="ECO:0007669"/>
    <property type="project" value="UniProtKB-ARBA"/>
</dbReference>
<dbReference type="PANTHER" id="PTHR43776">
    <property type="entry name" value="TRANSPORT ATP-BINDING PROTEIN"/>
    <property type="match status" value="1"/>
</dbReference>
<dbReference type="InterPro" id="IPR013563">
    <property type="entry name" value="Oligopep_ABC_C"/>
</dbReference>
<dbReference type="GO" id="GO:0016887">
    <property type="term" value="F:ATP hydrolysis activity"/>
    <property type="evidence" value="ECO:0007669"/>
    <property type="project" value="InterPro"/>
</dbReference>